<name>A0A3B3VW70_9TELE</name>
<reference evidence="1" key="1">
    <citation type="submission" date="2025-08" db="UniProtKB">
        <authorList>
            <consortium name="Ensembl"/>
        </authorList>
    </citation>
    <scope>IDENTIFICATION</scope>
</reference>
<dbReference type="SUPFAM" id="SSF51735">
    <property type="entry name" value="NAD(P)-binding Rossmann-fold domains"/>
    <property type="match status" value="1"/>
</dbReference>
<dbReference type="KEGG" id="plai:106962202"/>
<dbReference type="GeneID" id="106962202"/>
<dbReference type="InterPro" id="IPR036291">
    <property type="entry name" value="NAD(P)-bd_dom_sf"/>
</dbReference>
<protein>
    <submittedName>
        <fullName evidence="1">Dehydrogenase/reductase SDR family member 12-like</fullName>
    </submittedName>
</protein>
<proteinExistence type="predicted"/>
<dbReference type="InterPro" id="IPR002347">
    <property type="entry name" value="SDR_fam"/>
</dbReference>
<dbReference type="STRING" id="48699.ENSPLAP00000029318"/>
<dbReference type="Pfam" id="PF00106">
    <property type="entry name" value="adh_short"/>
    <property type="match status" value="1"/>
</dbReference>
<dbReference type="Gene3D" id="3.40.50.720">
    <property type="entry name" value="NAD(P)-binding Rossmann-like Domain"/>
    <property type="match status" value="1"/>
</dbReference>
<dbReference type="RefSeq" id="XP_014911939.1">
    <property type="nucleotide sequence ID" value="XM_015056453.1"/>
</dbReference>
<evidence type="ECO:0000313" key="2">
    <source>
        <dbReference type="Proteomes" id="UP000261500"/>
    </source>
</evidence>
<dbReference type="Proteomes" id="UP000261500">
    <property type="component" value="Unplaced"/>
</dbReference>
<organism evidence="1 2">
    <name type="scientific">Poecilia latipinna</name>
    <name type="common">sailfin molly</name>
    <dbReference type="NCBI Taxonomy" id="48699"/>
    <lineage>
        <taxon>Eukaryota</taxon>
        <taxon>Metazoa</taxon>
        <taxon>Chordata</taxon>
        <taxon>Craniata</taxon>
        <taxon>Vertebrata</taxon>
        <taxon>Euteleostomi</taxon>
        <taxon>Actinopterygii</taxon>
        <taxon>Neopterygii</taxon>
        <taxon>Teleostei</taxon>
        <taxon>Neoteleostei</taxon>
        <taxon>Acanthomorphata</taxon>
        <taxon>Ovalentaria</taxon>
        <taxon>Atherinomorphae</taxon>
        <taxon>Cyprinodontiformes</taxon>
        <taxon>Poeciliidae</taxon>
        <taxon>Poeciliinae</taxon>
        <taxon>Poecilia</taxon>
    </lineage>
</organism>
<keyword evidence="2" id="KW-1185">Reference proteome</keyword>
<dbReference type="Ensembl" id="ENSPLAT00000024188.1">
    <property type="protein sequence ID" value="ENSPLAP00000029318.1"/>
    <property type="gene ID" value="ENSPLAG00000019469.1"/>
</dbReference>
<dbReference type="PANTHER" id="PTHR44656">
    <property type="entry name" value="DEHYDROGENASE/REDUCTASE SDR FAMILY MEMBER 12"/>
    <property type="match status" value="1"/>
</dbReference>
<dbReference type="AlphaFoldDB" id="A0A3B3VW70"/>
<sequence>MTVSWSASMLLQLMIGREQHIAPASVSCDANPSQWLRKKQGNWLVHCTGSCCPLHIMSIYRNAIWFLNGIQQYTRKGYAAASKDFETKDLDVSVVGRSFLITGANSGIGKATAMAIAKKGGTVHMVCRNKDRAEEARTEIVSEFGNAEVYIHVVDMSQTRKVWEFAEAFKKEHPSLNVLINNAGCMIHKRELNAEGLEMNFATNTMGVYILTQSLIPLLQKSRDPRVITVSSGGMLVQSLRADDLQSEKGHFDGVMVYAQNKRQQVVLTEHWAKANPVIHFSVMHPGWVDTPAVSAAMPQFHQMMGDRLRSVDQGADTVVWLALSRAAARKRSGRFFQDRKPVPMHLPLAWTHSSAEEIHSFITQLETLARAVQSRHDADLRGQTDASVPQFV</sequence>
<reference evidence="1" key="2">
    <citation type="submission" date="2025-09" db="UniProtKB">
        <authorList>
            <consortium name="Ensembl"/>
        </authorList>
    </citation>
    <scope>IDENTIFICATION</scope>
</reference>
<accession>A0A3B3VW70</accession>
<dbReference type="InterPro" id="IPR052992">
    <property type="entry name" value="SDR_member_12"/>
</dbReference>
<evidence type="ECO:0000313" key="1">
    <source>
        <dbReference type="Ensembl" id="ENSPLAP00000029318.1"/>
    </source>
</evidence>
<dbReference type="GeneTree" id="ENSGT00940000166397"/>
<dbReference type="PANTHER" id="PTHR44656:SF6">
    <property type="entry name" value="DEHYDROGENASE_REDUCTASE SDR FAMILY MEMBER 12-LIKE"/>
    <property type="match status" value="1"/>
</dbReference>
<dbReference type="PRINTS" id="PR00081">
    <property type="entry name" value="GDHRDH"/>
</dbReference>
<dbReference type="OrthoDB" id="417891at2759"/>